<dbReference type="PANTHER" id="PTHR46621:SF1">
    <property type="entry name" value="SNRNA-ACTIVATING PROTEIN COMPLEX SUBUNIT 4"/>
    <property type="match status" value="1"/>
</dbReference>
<gene>
    <name evidence="9" type="ORF">OLC1_LOCUS11342</name>
</gene>
<evidence type="ECO:0000259" key="7">
    <source>
        <dbReference type="PROSITE" id="PS50090"/>
    </source>
</evidence>
<dbReference type="EMBL" id="OX459121">
    <property type="protein sequence ID" value="CAI9101846.1"/>
    <property type="molecule type" value="Genomic_DNA"/>
</dbReference>
<dbReference type="AlphaFoldDB" id="A0AAV1D1R6"/>
<evidence type="ECO:0000313" key="10">
    <source>
        <dbReference type="Proteomes" id="UP001161247"/>
    </source>
</evidence>
<evidence type="ECO:0000256" key="4">
    <source>
        <dbReference type="ARBA" id="ARBA00023163"/>
    </source>
</evidence>
<dbReference type="PROSITE" id="PS50090">
    <property type="entry name" value="MYB_LIKE"/>
    <property type="match status" value="1"/>
</dbReference>
<keyword evidence="3" id="KW-0238">DNA-binding</keyword>
<feature type="domain" description="HTH myb-type" evidence="8">
    <location>
        <begin position="260"/>
        <end position="315"/>
    </location>
</feature>
<evidence type="ECO:0000313" key="9">
    <source>
        <dbReference type="EMBL" id="CAI9101846.1"/>
    </source>
</evidence>
<dbReference type="GO" id="GO:0019185">
    <property type="term" value="C:snRNA-activating protein complex"/>
    <property type="evidence" value="ECO:0007669"/>
    <property type="project" value="TreeGrafter"/>
</dbReference>
<dbReference type="CDD" id="cd00167">
    <property type="entry name" value="SANT"/>
    <property type="match status" value="1"/>
</dbReference>
<dbReference type="SUPFAM" id="SSF46689">
    <property type="entry name" value="Homeodomain-like"/>
    <property type="match status" value="2"/>
</dbReference>
<comment type="subcellular location">
    <subcellularLocation>
        <location evidence="1">Nucleus</location>
    </subcellularLocation>
</comment>
<dbReference type="PANTHER" id="PTHR46621">
    <property type="entry name" value="SNRNA-ACTIVATING PROTEIN COMPLEX SUBUNIT 4"/>
    <property type="match status" value="1"/>
</dbReference>
<dbReference type="GO" id="GO:0042796">
    <property type="term" value="P:snRNA transcription by RNA polymerase III"/>
    <property type="evidence" value="ECO:0007669"/>
    <property type="project" value="TreeGrafter"/>
</dbReference>
<dbReference type="InterPro" id="IPR051575">
    <property type="entry name" value="Myb-like_DNA-bd"/>
</dbReference>
<dbReference type="Pfam" id="PF00249">
    <property type="entry name" value="Myb_DNA-binding"/>
    <property type="match status" value="2"/>
</dbReference>
<keyword evidence="5" id="KW-0539">Nucleus</keyword>
<keyword evidence="10" id="KW-1185">Reference proteome</keyword>
<evidence type="ECO:0000256" key="2">
    <source>
        <dbReference type="ARBA" id="ARBA00023015"/>
    </source>
</evidence>
<evidence type="ECO:0000256" key="6">
    <source>
        <dbReference type="SAM" id="MobiDB-lite"/>
    </source>
</evidence>
<dbReference type="GO" id="GO:0042795">
    <property type="term" value="P:snRNA transcription by RNA polymerase II"/>
    <property type="evidence" value="ECO:0007669"/>
    <property type="project" value="TreeGrafter"/>
</dbReference>
<protein>
    <submittedName>
        <fullName evidence="9">OLC1v1039266C1</fullName>
    </submittedName>
</protein>
<keyword evidence="2" id="KW-0805">Transcription regulation</keyword>
<sequence>MASDDEGSVRSEEDDDFNEDFEALRRACLLTGTTPSDLQIQSVSTSAAAANAWDATSNTRFNSDDDDDHDGYEDLLLVRDIQRRFAIVTDNREPLTLEPLSSMLPGSNGGVDHSYNIVNYGSCNNVAAGAEDGLLQDSSFGDATKLPVKVQSLIPRSRPQCCMALLNQVSKFKETVERSPAFIGRARWSKEESEKLTHGSRQQFQEMLLQRSLDLLSEGEGGGKGSGVFDGILVSIGEVDFTPEKMRLFFPKARYQRSLNASIIKREWTEEEDNQLRAAVEAFGEGNWQFVASAIEGRTGTQCSNRRMKTLHPTRQRVGRWTKDEDKHLKVAVMLFGPKNWRKIGLPDPTDQEMEELVEEKEARRTLDLLEIRRGERPVPNEGEERARKEIPYREASRAELFDALGDTFWEALEKTNPVVYQAIQQFAQEHLQKKQSRRQDRQRSPSFEELSKRDWEPSRGNVQSRLGPKAPPEKSRHDYHRGGDPPP</sequence>
<evidence type="ECO:0000256" key="1">
    <source>
        <dbReference type="ARBA" id="ARBA00004123"/>
    </source>
</evidence>
<organism evidence="9 10">
    <name type="scientific">Oldenlandia corymbosa var. corymbosa</name>
    <dbReference type="NCBI Taxonomy" id="529605"/>
    <lineage>
        <taxon>Eukaryota</taxon>
        <taxon>Viridiplantae</taxon>
        <taxon>Streptophyta</taxon>
        <taxon>Embryophyta</taxon>
        <taxon>Tracheophyta</taxon>
        <taxon>Spermatophyta</taxon>
        <taxon>Magnoliopsida</taxon>
        <taxon>eudicotyledons</taxon>
        <taxon>Gunneridae</taxon>
        <taxon>Pentapetalae</taxon>
        <taxon>asterids</taxon>
        <taxon>lamiids</taxon>
        <taxon>Gentianales</taxon>
        <taxon>Rubiaceae</taxon>
        <taxon>Rubioideae</taxon>
        <taxon>Spermacoceae</taxon>
        <taxon>Hedyotis-Oldenlandia complex</taxon>
        <taxon>Oldenlandia</taxon>
    </lineage>
</organism>
<dbReference type="Proteomes" id="UP001161247">
    <property type="component" value="Chromosome 4"/>
</dbReference>
<dbReference type="SMART" id="SM00717">
    <property type="entry name" value="SANT"/>
    <property type="match status" value="2"/>
</dbReference>
<evidence type="ECO:0000256" key="3">
    <source>
        <dbReference type="ARBA" id="ARBA00023125"/>
    </source>
</evidence>
<dbReference type="GO" id="GO:0001006">
    <property type="term" value="F:RNA polymerase III type 3 promoter sequence-specific DNA binding"/>
    <property type="evidence" value="ECO:0007669"/>
    <property type="project" value="TreeGrafter"/>
</dbReference>
<dbReference type="PROSITE" id="PS51294">
    <property type="entry name" value="HTH_MYB"/>
    <property type="match status" value="1"/>
</dbReference>
<dbReference type="GO" id="GO:0000978">
    <property type="term" value="F:RNA polymerase II cis-regulatory region sequence-specific DNA binding"/>
    <property type="evidence" value="ECO:0007669"/>
    <property type="project" value="TreeGrafter"/>
</dbReference>
<name>A0AAV1D1R6_OLDCO</name>
<dbReference type="InterPro" id="IPR001005">
    <property type="entry name" value="SANT/Myb"/>
</dbReference>
<dbReference type="InterPro" id="IPR009057">
    <property type="entry name" value="Homeodomain-like_sf"/>
</dbReference>
<accession>A0AAV1D1R6</accession>
<dbReference type="InterPro" id="IPR017930">
    <property type="entry name" value="Myb_dom"/>
</dbReference>
<feature type="domain" description="Myb-like" evidence="7">
    <location>
        <begin position="260"/>
        <end position="311"/>
    </location>
</feature>
<dbReference type="GO" id="GO:0005634">
    <property type="term" value="C:nucleus"/>
    <property type="evidence" value="ECO:0007669"/>
    <property type="project" value="UniProtKB-SubCell"/>
</dbReference>
<evidence type="ECO:0000259" key="8">
    <source>
        <dbReference type="PROSITE" id="PS51294"/>
    </source>
</evidence>
<reference evidence="9" key="1">
    <citation type="submission" date="2023-03" db="EMBL/GenBank/DDBJ databases">
        <authorList>
            <person name="Julca I."/>
        </authorList>
    </citation>
    <scope>NUCLEOTIDE SEQUENCE</scope>
</reference>
<feature type="region of interest" description="Disordered" evidence="6">
    <location>
        <begin position="431"/>
        <end position="488"/>
    </location>
</feature>
<dbReference type="Gene3D" id="1.10.10.60">
    <property type="entry name" value="Homeodomain-like"/>
    <property type="match status" value="2"/>
</dbReference>
<proteinExistence type="predicted"/>
<feature type="compositionally biased region" description="Basic and acidic residues" evidence="6">
    <location>
        <begin position="472"/>
        <end position="488"/>
    </location>
</feature>
<keyword evidence="4" id="KW-0804">Transcription</keyword>
<evidence type="ECO:0000256" key="5">
    <source>
        <dbReference type="ARBA" id="ARBA00023242"/>
    </source>
</evidence>